<evidence type="ECO:0000313" key="1">
    <source>
        <dbReference type="EMBL" id="GMG84973.1"/>
    </source>
</evidence>
<organism evidence="1 2">
    <name type="scientific">Paralimibaculum aggregatum</name>
    <dbReference type="NCBI Taxonomy" id="3036245"/>
    <lineage>
        <taxon>Bacteria</taxon>
        <taxon>Pseudomonadati</taxon>
        <taxon>Pseudomonadota</taxon>
        <taxon>Alphaproteobacteria</taxon>
        <taxon>Rhodobacterales</taxon>
        <taxon>Paracoccaceae</taxon>
        <taxon>Paralimibaculum</taxon>
    </lineage>
</organism>
<comment type="caution">
    <text evidence="1">The sequence shown here is derived from an EMBL/GenBank/DDBJ whole genome shotgun (WGS) entry which is preliminary data.</text>
</comment>
<evidence type="ECO:0000313" key="2">
    <source>
        <dbReference type="Proteomes" id="UP001239909"/>
    </source>
</evidence>
<dbReference type="Proteomes" id="UP001239909">
    <property type="component" value="Unassembled WGS sequence"/>
</dbReference>
<gene>
    <name evidence="1" type="ORF">LNKW23_41890</name>
</gene>
<proteinExistence type="predicted"/>
<sequence length="89" mass="10140">MTPWLFRPSYLLWLIPLAALWVGAEILGPPMVIWSYSWIDDGRGHDPFNAERQYTRCTWVGFDGSAVTTYPTDGRCGWLYFPKLEGGAP</sequence>
<reference evidence="1 2" key="1">
    <citation type="submission" date="2023-04" db="EMBL/GenBank/DDBJ databases">
        <title>Marinoamorphus aggregata gen. nov., sp. Nov., isolate from tissue of brittle star Ophioplocus japonicus.</title>
        <authorList>
            <person name="Kawano K."/>
            <person name="Sawayama S."/>
            <person name="Nakagawa S."/>
        </authorList>
    </citation>
    <scope>NUCLEOTIDE SEQUENCE [LARGE SCALE GENOMIC DNA]</scope>
    <source>
        <strain evidence="1 2">NKW23</strain>
    </source>
</reference>
<accession>A0ABQ6LRS5</accession>
<name>A0ABQ6LRS5_9RHOB</name>
<dbReference type="EMBL" id="BSYI01000047">
    <property type="protein sequence ID" value="GMG84973.1"/>
    <property type="molecule type" value="Genomic_DNA"/>
</dbReference>
<protein>
    <submittedName>
        <fullName evidence="1">Uncharacterized protein</fullName>
    </submittedName>
</protein>
<dbReference type="RefSeq" id="WP_285674164.1">
    <property type="nucleotide sequence ID" value="NZ_BSYI01000047.1"/>
</dbReference>
<keyword evidence="2" id="KW-1185">Reference proteome</keyword>